<keyword evidence="3" id="KW-1185">Reference proteome</keyword>
<organism evidence="2 3">
    <name type="scientific">Choiromyces venosus 120613-1</name>
    <dbReference type="NCBI Taxonomy" id="1336337"/>
    <lineage>
        <taxon>Eukaryota</taxon>
        <taxon>Fungi</taxon>
        <taxon>Dikarya</taxon>
        <taxon>Ascomycota</taxon>
        <taxon>Pezizomycotina</taxon>
        <taxon>Pezizomycetes</taxon>
        <taxon>Pezizales</taxon>
        <taxon>Tuberaceae</taxon>
        <taxon>Choiromyces</taxon>
    </lineage>
</organism>
<dbReference type="AlphaFoldDB" id="A0A3N4IVX2"/>
<dbReference type="GO" id="GO:0016853">
    <property type="term" value="F:isomerase activity"/>
    <property type="evidence" value="ECO:0007669"/>
    <property type="project" value="UniProtKB-KW"/>
</dbReference>
<gene>
    <name evidence="2" type="ORF">L873DRAFT_1795763</name>
</gene>
<dbReference type="InterPro" id="IPR019405">
    <property type="entry name" value="Lactonase_7-beta_prop"/>
</dbReference>
<dbReference type="SUPFAM" id="SSF51004">
    <property type="entry name" value="C-terminal (heme d1) domain of cytochrome cd1-nitrite reductase"/>
    <property type="match status" value="1"/>
</dbReference>
<dbReference type="InterPro" id="IPR015943">
    <property type="entry name" value="WD40/YVTN_repeat-like_dom_sf"/>
</dbReference>
<name>A0A3N4IVX2_9PEZI</name>
<dbReference type="PANTHER" id="PTHR30344">
    <property type="entry name" value="6-PHOSPHOGLUCONOLACTONASE-RELATED"/>
    <property type="match status" value="1"/>
</dbReference>
<dbReference type="PANTHER" id="PTHR30344:SF1">
    <property type="entry name" value="6-PHOSPHOGLUCONOLACTONASE"/>
    <property type="match status" value="1"/>
</dbReference>
<accession>A0A3N4IVX2</accession>
<dbReference type="EMBL" id="ML120548">
    <property type="protein sequence ID" value="RPA89955.1"/>
    <property type="molecule type" value="Genomic_DNA"/>
</dbReference>
<dbReference type="Proteomes" id="UP000276215">
    <property type="component" value="Unassembled WGS sequence"/>
</dbReference>
<comment type="similarity">
    <text evidence="1">Belongs to the cycloisomerase 2 family.</text>
</comment>
<dbReference type="STRING" id="1336337.A0A3N4IVX2"/>
<dbReference type="Gene3D" id="2.130.10.10">
    <property type="entry name" value="YVTN repeat-like/Quinoprotein amine dehydrogenase"/>
    <property type="match status" value="1"/>
</dbReference>
<dbReference type="OrthoDB" id="9972196at2759"/>
<evidence type="ECO:0000256" key="1">
    <source>
        <dbReference type="ARBA" id="ARBA00005564"/>
    </source>
</evidence>
<dbReference type="InterPro" id="IPR011048">
    <property type="entry name" value="Haem_d1_sf"/>
</dbReference>
<evidence type="ECO:0000313" key="2">
    <source>
        <dbReference type="EMBL" id="RPA89955.1"/>
    </source>
</evidence>
<sequence length="371" mass="38767">MATTASAARTLFVGSGKGTIKSYEFDETATDKVFIKEIFSTSDSSPAPTWQTIFGNLLYSVSETEGTEGVVTAYQIGSDKKLIKKGSAKGLAGPVSIAVGKGGKLVVSAAYGAGGVNTFAADGSGGLTTSQTFKYENAKPGAVPDRQKEPHPHQALMDPTGKFVIVPDLGSDKVRVFSPNSSTTIKETNVIDTPAGFGPRHAVFYPLGNGNATHLFVVGELSNNIITFKLTYEGDQMKGENVATMSTFGTQPVPSGSPAPAAGEIALSPDGKYLYVSNRLDKTQAGNTQDSIAAFCIDNGAKLTFMQLSASGGQSPRHFSITKDGNWVAIANSGNGNFGIFKRYPGNGTLASLPIISMANEGAACAMWYEP</sequence>
<reference evidence="2 3" key="1">
    <citation type="journal article" date="2018" name="Nat. Ecol. Evol.">
        <title>Pezizomycetes genomes reveal the molecular basis of ectomycorrhizal truffle lifestyle.</title>
        <authorList>
            <person name="Murat C."/>
            <person name="Payen T."/>
            <person name="Noel B."/>
            <person name="Kuo A."/>
            <person name="Morin E."/>
            <person name="Chen J."/>
            <person name="Kohler A."/>
            <person name="Krizsan K."/>
            <person name="Balestrini R."/>
            <person name="Da Silva C."/>
            <person name="Montanini B."/>
            <person name="Hainaut M."/>
            <person name="Levati E."/>
            <person name="Barry K.W."/>
            <person name="Belfiori B."/>
            <person name="Cichocki N."/>
            <person name="Clum A."/>
            <person name="Dockter R.B."/>
            <person name="Fauchery L."/>
            <person name="Guy J."/>
            <person name="Iotti M."/>
            <person name="Le Tacon F."/>
            <person name="Lindquist E.A."/>
            <person name="Lipzen A."/>
            <person name="Malagnac F."/>
            <person name="Mello A."/>
            <person name="Molinier V."/>
            <person name="Miyauchi S."/>
            <person name="Poulain J."/>
            <person name="Riccioni C."/>
            <person name="Rubini A."/>
            <person name="Sitrit Y."/>
            <person name="Splivallo R."/>
            <person name="Traeger S."/>
            <person name="Wang M."/>
            <person name="Zifcakova L."/>
            <person name="Wipf D."/>
            <person name="Zambonelli A."/>
            <person name="Paolocci F."/>
            <person name="Nowrousian M."/>
            <person name="Ottonello S."/>
            <person name="Baldrian P."/>
            <person name="Spatafora J.W."/>
            <person name="Henrissat B."/>
            <person name="Nagy L.G."/>
            <person name="Aury J.M."/>
            <person name="Wincker P."/>
            <person name="Grigoriev I.V."/>
            <person name="Bonfante P."/>
            <person name="Martin F.M."/>
        </authorList>
    </citation>
    <scope>NUCLEOTIDE SEQUENCE [LARGE SCALE GENOMIC DNA]</scope>
    <source>
        <strain evidence="2 3">120613-1</strain>
    </source>
</reference>
<proteinExistence type="inferred from homology"/>
<dbReference type="InterPro" id="IPR050282">
    <property type="entry name" value="Cycloisomerase_2"/>
</dbReference>
<keyword evidence="2" id="KW-0413">Isomerase</keyword>
<evidence type="ECO:0000313" key="3">
    <source>
        <dbReference type="Proteomes" id="UP000276215"/>
    </source>
</evidence>
<dbReference type="Pfam" id="PF10282">
    <property type="entry name" value="Lactonase"/>
    <property type="match status" value="1"/>
</dbReference>
<dbReference type="GO" id="GO:0017057">
    <property type="term" value="F:6-phosphogluconolactonase activity"/>
    <property type="evidence" value="ECO:0007669"/>
    <property type="project" value="TreeGrafter"/>
</dbReference>
<protein>
    <submittedName>
        <fullName evidence="2">Putative isomerase YbhE</fullName>
    </submittedName>
</protein>